<accession>A0ACB6QW76</accession>
<dbReference type="EMBL" id="MU003508">
    <property type="protein sequence ID" value="KAF2470330.1"/>
    <property type="molecule type" value="Genomic_DNA"/>
</dbReference>
<gene>
    <name evidence="1" type="ORF">BDR25DRAFT_355444</name>
</gene>
<protein>
    <submittedName>
        <fullName evidence="1">Uncharacterized protein</fullName>
    </submittedName>
</protein>
<organism evidence="1 2">
    <name type="scientific">Lindgomyces ingoldianus</name>
    <dbReference type="NCBI Taxonomy" id="673940"/>
    <lineage>
        <taxon>Eukaryota</taxon>
        <taxon>Fungi</taxon>
        <taxon>Dikarya</taxon>
        <taxon>Ascomycota</taxon>
        <taxon>Pezizomycotina</taxon>
        <taxon>Dothideomycetes</taxon>
        <taxon>Pleosporomycetidae</taxon>
        <taxon>Pleosporales</taxon>
        <taxon>Lindgomycetaceae</taxon>
        <taxon>Lindgomyces</taxon>
    </lineage>
</organism>
<dbReference type="Proteomes" id="UP000799755">
    <property type="component" value="Unassembled WGS sequence"/>
</dbReference>
<sequence length="246" mass="28127">MAPNAVGSYDYLSPGLWVRKWADLGEYENHGQPKRCWLLSTNIKVNRGVLPPKILVKLLETSNPFQFLFARNSRNAKSRKPSQSHITHALPVCRFGQSAITLLPTSTRVHKARPVVPSHHLRAPKPPTIDENPRHRPHDRRKDQSSIRNPCTLKVDMKRKRKNEKSKNGHADLQDEGHTKIHDHRPLQRNSLPVLPNLLCPETVPFALKLGSPRLTLIGRKDKKRRLSPHVTMPAADYQMEYHLAI</sequence>
<name>A0ACB6QW76_9PLEO</name>
<reference evidence="1" key="1">
    <citation type="journal article" date="2020" name="Stud. Mycol.">
        <title>101 Dothideomycetes genomes: a test case for predicting lifestyles and emergence of pathogens.</title>
        <authorList>
            <person name="Haridas S."/>
            <person name="Albert R."/>
            <person name="Binder M."/>
            <person name="Bloem J."/>
            <person name="Labutti K."/>
            <person name="Salamov A."/>
            <person name="Andreopoulos B."/>
            <person name="Baker S."/>
            <person name="Barry K."/>
            <person name="Bills G."/>
            <person name="Bluhm B."/>
            <person name="Cannon C."/>
            <person name="Castanera R."/>
            <person name="Culley D."/>
            <person name="Daum C."/>
            <person name="Ezra D."/>
            <person name="Gonzalez J."/>
            <person name="Henrissat B."/>
            <person name="Kuo A."/>
            <person name="Liang C."/>
            <person name="Lipzen A."/>
            <person name="Lutzoni F."/>
            <person name="Magnuson J."/>
            <person name="Mondo S."/>
            <person name="Nolan M."/>
            <person name="Ohm R."/>
            <person name="Pangilinan J."/>
            <person name="Park H.-J."/>
            <person name="Ramirez L."/>
            <person name="Alfaro M."/>
            <person name="Sun H."/>
            <person name="Tritt A."/>
            <person name="Yoshinaga Y."/>
            <person name="Zwiers L.-H."/>
            <person name="Turgeon B."/>
            <person name="Goodwin S."/>
            <person name="Spatafora J."/>
            <person name="Crous P."/>
            <person name="Grigoriev I."/>
        </authorList>
    </citation>
    <scope>NUCLEOTIDE SEQUENCE</scope>
    <source>
        <strain evidence="1">ATCC 200398</strain>
    </source>
</reference>
<keyword evidence="2" id="KW-1185">Reference proteome</keyword>
<proteinExistence type="predicted"/>
<comment type="caution">
    <text evidence="1">The sequence shown here is derived from an EMBL/GenBank/DDBJ whole genome shotgun (WGS) entry which is preliminary data.</text>
</comment>
<evidence type="ECO:0000313" key="1">
    <source>
        <dbReference type="EMBL" id="KAF2470330.1"/>
    </source>
</evidence>
<evidence type="ECO:0000313" key="2">
    <source>
        <dbReference type="Proteomes" id="UP000799755"/>
    </source>
</evidence>